<dbReference type="EMBL" id="CP144541">
    <property type="protein sequence ID" value="WVW78504.1"/>
    <property type="molecule type" value="Genomic_DNA"/>
</dbReference>
<sequence>MPRSTTPPLTPTDSAAITDLKVFTYPVRTLLEQTPSQEQSQDTKNQHDNLLKELLSPGHEENDGPEIIVQTGLLDHNKITMLTIPAVVLITPPHLGQSHAAEVKVSANSDKRDKEESKIEIYPYPLKGTPRCTSNFVKRFSSNYLSGLFLDEPRTNKGFSVKLTCPAVSQRDEFMLNDKVRNILNVDYVLGRGCNEILFKREEGDAFREIKLGPQGLNRDENVDGMKEKLAQGDEEGKKAAFHPWTPTDRYEKVRTAEIGKMLIGYRFVRRI</sequence>
<dbReference type="KEGG" id="kbi:30208232"/>
<dbReference type="GeneID" id="30208232"/>
<proteinExistence type="predicted"/>
<keyword evidence="3" id="KW-1185">Reference proteome</keyword>
<accession>A0A1B9G555</accession>
<dbReference type="RefSeq" id="XP_019047225.1">
    <property type="nucleotide sequence ID" value="XM_019190477.1"/>
</dbReference>
<reference evidence="1" key="3">
    <citation type="submission" date="2014-01" db="EMBL/GenBank/DDBJ databases">
        <title>Evolution of pathogenesis and genome organization in the Tremellales.</title>
        <authorList>
            <person name="Cuomo C."/>
            <person name="Litvintseva A."/>
            <person name="Heitman J."/>
            <person name="Chen Y."/>
            <person name="Sun S."/>
            <person name="Springer D."/>
            <person name="Dromer F."/>
            <person name="Young S."/>
            <person name="Zeng Q."/>
            <person name="Chapman S."/>
            <person name="Gujja S."/>
            <person name="Saif S."/>
            <person name="Birren B."/>
        </authorList>
    </citation>
    <scope>NUCLEOTIDE SEQUENCE</scope>
    <source>
        <strain evidence="1">CBS 10118</strain>
    </source>
</reference>
<reference evidence="2" key="4">
    <citation type="submission" date="2024-02" db="EMBL/GenBank/DDBJ databases">
        <title>Comparative genomics of Cryptococcus and Kwoniella reveals pathogenesis evolution and contrasting modes of karyotype evolution via chromosome fusion or intercentromeric recombination.</title>
        <authorList>
            <person name="Coelho M.A."/>
            <person name="David-Palma M."/>
            <person name="Shea T."/>
            <person name="Bowers K."/>
            <person name="McGinley-Smith S."/>
            <person name="Mohammad A.W."/>
            <person name="Gnirke A."/>
            <person name="Yurkov A.M."/>
            <person name="Nowrousian M."/>
            <person name="Sun S."/>
            <person name="Cuomo C.A."/>
            <person name="Heitman J."/>
        </authorList>
    </citation>
    <scope>NUCLEOTIDE SEQUENCE</scope>
    <source>
        <strain evidence="2">CBS 10118</strain>
    </source>
</reference>
<evidence type="ECO:0000313" key="2">
    <source>
        <dbReference type="EMBL" id="WVW78504.1"/>
    </source>
</evidence>
<organism evidence="1">
    <name type="scientific">Kwoniella bestiolae CBS 10118</name>
    <dbReference type="NCBI Taxonomy" id="1296100"/>
    <lineage>
        <taxon>Eukaryota</taxon>
        <taxon>Fungi</taxon>
        <taxon>Dikarya</taxon>
        <taxon>Basidiomycota</taxon>
        <taxon>Agaricomycotina</taxon>
        <taxon>Tremellomycetes</taxon>
        <taxon>Tremellales</taxon>
        <taxon>Cryptococcaceae</taxon>
        <taxon>Kwoniella</taxon>
    </lineage>
</organism>
<dbReference type="VEuPathDB" id="FungiDB:I302_03833"/>
<evidence type="ECO:0000313" key="3">
    <source>
        <dbReference type="Proteomes" id="UP000092730"/>
    </source>
</evidence>
<reference evidence="1" key="1">
    <citation type="submission" date="2013-07" db="EMBL/GenBank/DDBJ databases">
        <title>The Genome Sequence of Cryptococcus bestiolae CBS10118.</title>
        <authorList>
            <consortium name="The Broad Institute Genome Sequencing Platform"/>
            <person name="Cuomo C."/>
            <person name="Litvintseva A."/>
            <person name="Chen Y."/>
            <person name="Heitman J."/>
            <person name="Sun S."/>
            <person name="Springer D."/>
            <person name="Dromer F."/>
            <person name="Young S.K."/>
            <person name="Zeng Q."/>
            <person name="Gargeya S."/>
            <person name="Fitzgerald M."/>
            <person name="Abouelleil A."/>
            <person name="Alvarado L."/>
            <person name="Berlin A.M."/>
            <person name="Chapman S.B."/>
            <person name="Dewar J."/>
            <person name="Goldberg J."/>
            <person name="Griggs A."/>
            <person name="Gujja S."/>
            <person name="Hansen M."/>
            <person name="Howarth C."/>
            <person name="Imamovic A."/>
            <person name="Larimer J."/>
            <person name="McCowan C."/>
            <person name="Murphy C."/>
            <person name="Pearson M."/>
            <person name="Priest M."/>
            <person name="Roberts A."/>
            <person name="Saif S."/>
            <person name="Shea T."/>
            <person name="Sykes S."/>
            <person name="Wortman J."/>
            <person name="Nusbaum C."/>
            <person name="Birren B."/>
        </authorList>
    </citation>
    <scope>NUCLEOTIDE SEQUENCE [LARGE SCALE GENOMIC DNA]</scope>
    <source>
        <strain evidence="1">CBS 10118</strain>
    </source>
</reference>
<gene>
    <name evidence="1" type="ORF">I302_03833</name>
    <name evidence="2" type="ORF">I302_100459</name>
</gene>
<dbReference type="Proteomes" id="UP000092730">
    <property type="component" value="Chromosome 1"/>
</dbReference>
<dbReference type="EMBL" id="KI894020">
    <property type="protein sequence ID" value="OCF26155.1"/>
    <property type="molecule type" value="Genomic_DNA"/>
</dbReference>
<reference evidence="2" key="2">
    <citation type="submission" date="2013-07" db="EMBL/GenBank/DDBJ databases">
        <authorList>
            <consortium name="The Broad Institute Genome Sequencing Platform"/>
            <person name="Cuomo C."/>
            <person name="Litvintseva A."/>
            <person name="Chen Y."/>
            <person name="Heitman J."/>
            <person name="Sun S."/>
            <person name="Springer D."/>
            <person name="Dromer F."/>
            <person name="Young S.K."/>
            <person name="Zeng Q."/>
            <person name="Gargeya S."/>
            <person name="Fitzgerald M."/>
            <person name="Abouelleil A."/>
            <person name="Alvarado L."/>
            <person name="Berlin A.M."/>
            <person name="Chapman S.B."/>
            <person name="Dewar J."/>
            <person name="Goldberg J."/>
            <person name="Griggs A."/>
            <person name="Gujja S."/>
            <person name="Hansen M."/>
            <person name="Howarth C."/>
            <person name="Imamovic A."/>
            <person name="Larimer J."/>
            <person name="McCowan C."/>
            <person name="Murphy C."/>
            <person name="Pearson M."/>
            <person name="Priest M."/>
            <person name="Roberts A."/>
            <person name="Saif S."/>
            <person name="Shea T."/>
            <person name="Sykes S."/>
            <person name="Wortman J."/>
            <person name="Nusbaum C."/>
            <person name="Birren B."/>
        </authorList>
    </citation>
    <scope>NUCLEOTIDE SEQUENCE</scope>
    <source>
        <strain evidence="2">CBS 10118</strain>
    </source>
</reference>
<evidence type="ECO:0000313" key="1">
    <source>
        <dbReference type="EMBL" id="OCF26155.1"/>
    </source>
</evidence>
<protein>
    <submittedName>
        <fullName evidence="1">Uncharacterized protein</fullName>
    </submittedName>
</protein>
<name>A0A1B9G555_9TREE</name>
<dbReference type="AlphaFoldDB" id="A0A1B9G555"/>